<dbReference type="PROSITE" id="PS52029">
    <property type="entry name" value="LD_TPASE"/>
    <property type="match status" value="1"/>
</dbReference>
<dbReference type="Pfam" id="PF20142">
    <property type="entry name" value="Scaffold"/>
    <property type="match status" value="1"/>
</dbReference>
<gene>
    <name evidence="9" type="ORF">SAMN05444377_10751</name>
</gene>
<organism evidence="9 10">
    <name type="scientific">Flavobacterium fontis</name>
    <dbReference type="NCBI Taxonomy" id="1124188"/>
    <lineage>
        <taxon>Bacteria</taxon>
        <taxon>Pseudomonadati</taxon>
        <taxon>Bacteroidota</taxon>
        <taxon>Flavobacteriia</taxon>
        <taxon>Flavobacteriales</taxon>
        <taxon>Flavobacteriaceae</taxon>
        <taxon>Flavobacterium</taxon>
    </lineage>
</organism>
<dbReference type="STRING" id="1124188.SAMN05444377_10751"/>
<evidence type="ECO:0000313" key="9">
    <source>
        <dbReference type="EMBL" id="SHF35440.1"/>
    </source>
</evidence>
<proteinExistence type="inferred from homology"/>
<evidence type="ECO:0000256" key="5">
    <source>
        <dbReference type="ARBA" id="ARBA00022984"/>
    </source>
</evidence>
<dbReference type="InterPro" id="IPR038063">
    <property type="entry name" value="Transpep_catalytic_dom"/>
</dbReference>
<dbReference type="EMBL" id="FQVQ01000007">
    <property type="protein sequence ID" value="SHF35440.1"/>
    <property type="molecule type" value="Genomic_DNA"/>
</dbReference>
<evidence type="ECO:0000256" key="4">
    <source>
        <dbReference type="ARBA" id="ARBA00022960"/>
    </source>
</evidence>
<feature type="active site" description="Proton donor/acceptor" evidence="7">
    <location>
        <position position="424"/>
    </location>
</feature>
<dbReference type="InterPro" id="IPR005490">
    <property type="entry name" value="LD_TPept_cat_dom"/>
</dbReference>
<dbReference type="Gene3D" id="1.10.101.10">
    <property type="entry name" value="PGBD-like superfamily/PGBD"/>
    <property type="match status" value="1"/>
</dbReference>
<keyword evidence="6 7" id="KW-0961">Cell wall biogenesis/degradation</keyword>
<dbReference type="AlphaFoldDB" id="A0A1M5AZ05"/>
<evidence type="ECO:0000256" key="3">
    <source>
        <dbReference type="ARBA" id="ARBA00022679"/>
    </source>
</evidence>
<feature type="active site" description="Nucleophile" evidence="7">
    <location>
        <position position="443"/>
    </location>
</feature>
<keyword evidence="10" id="KW-1185">Reference proteome</keyword>
<dbReference type="GO" id="GO:0071555">
    <property type="term" value="P:cell wall organization"/>
    <property type="evidence" value="ECO:0007669"/>
    <property type="project" value="UniProtKB-UniRule"/>
</dbReference>
<dbReference type="InterPro" id="IPR045380">
    <property type="entry name" value="LD_TPept_scaffold_dom"/>
</dbReference>
<dbReference type="PANTHER" id="PTHR41533:SF2">
    <property type="entry name" value="BLR7131 PROTEIN"/>
    <property type="match status" value="1"/>
</dbReference>
<dbReference type="SUPFAM" id="SSF47090">
    <property type="entry name" value="PGBD-like"/>
    <property type="match status" value="1"/>
</dbReference>
<keyword evidence="5 7" id="KW-0573">Peptidoglycan synthesis</keyword>
<accession>A0A1M5AZ05</accession>
<dbReference type="GO" id="GO:0008360">
    <property type="term" value="P:regulation of cell shape"/>
    <property type="evidence" value="ECO:0007669"/>
    <property type="project" value="UniProtKB-UniRule"/>
</dbReference>
<comment type="pathway">
    <text evidence="1 7">Cell wall biogenesis; peptidoglycan biosynthesis.</text>
</comment>
<sequence length="562" mass="66175">MRNAGFWSIVLPGMLWFGLMSNNPKPFYSPKYQQTPLDSTHILFEKNGLLKDFYRRTQFSPVWTESALRDTLLLHIGQAEWEGLRASDYEYTLLAQRHAQFDSLPDSLQIDTEIRFSRSALRWLRHASDGKLNPDLLYEDWDLKRTPTPVAQLLHEGLQRQQLSALLTDCHPKHPVYLKLKRALRLLKAYPDKFIGLVNLKEVIKPQQKSRYMPIIKKRLMYWGDLPEKDTLLTTTYDAKTRAAVLRFQKRHGLRPDGIIARATIDALNYSRDQRIEQIVVNMERWRWYPNDLGAHYLLINIPDYTLVAVKANDTVQRQRVVVGRDSRRTPILTSKITTLNLNPNWTVPPTILKEDIFPEAEKNPYFFRKKGLQIIDRYNQEVAPELWRLEDAFKYKYVQNPGRNNSLGLMKINFPNRYTVYLHDTNHREYFSLSFRSLSSGCVRLERPLEMAAHLLNDTLQWPLQKIKDTTNIKHYQKLREAKIKALEKKQALVKAKNPKAKPVPIQLPKAELKTLVLKIKDDIRVHQFYWTAWEENGILQFREDIYCIDSDLYTLLRYKS</sequence>
<feature type="domain" description="L,D-TPase catalytic" evidence="8">
    <location>
        <begin position="296"/>
        <end position="477"/>
    </location>
</feature>
<comment type="similarity">
    <text evidence="2">Belongs to the YkuD family.</text>
</comment>
<evidence type="ECO:0000256" key="6">
    <source>
        <dbReference type="ARBA" id="ARBA00023316"/>
    </source>
</evidence>
<dbReference type="Gene3D" id="2.40.440.10">
    <property type="entry name" value="L,D-transpeptidase catalytic domain-like"/>
    <property type="match status" value="1"/>
</dbReference>
<dbReference type="Pfam" id="PF01471">
    <property type="entry name" value="PG_binding_1"/>
    <property type="match status" value="1"/>
</dbReference>
<dbReference type="PANTHER" id="PTHR41533">
    <property type="entry name" value="L,D-TRANSPEPTIDASE HI_1667-RELATED"/>
    <property type="match status" value="1"/>
</dbReference>
<reference evidence="9 10" key="1">
    <citation type="submission" date="2016-11" db="EMBL/GenBank/DDBJ databases">
        <authorList>
            <person name="Jaros S."/>
            <person name="Januszkiewicz K."/>
            <person name="Wedrychowicz H."/>
        </authorList>
    </citation>
    <scope>NUCLEOTIDE SEQUENCE [LARGE SCALE GENOMIC DNA]</scope>
    <source>
        <strain evidence="9 10">DSM 25660</strain>
    </source>
</reference>
<dbReference type="OrthoDB" id="9778545at2"/>
<name>A0A1M5AZ05_9FLAO</name>
<dbReference type="InterPro" id="IPR036366">
    <property type="entry name" value="PGBDSf"/>
</dbReference>
<dbReference type="GO" id="GO:0016740">
    <property type="term" value="F:transferase activity"/>
    <property type="evidence" value="ECO:0007669"/>
    <property type="project" value="UniProtKB-KW"/>
</dbReference>
<dbReference type="GO" id="GO:0009252">
    <property type="term" value="P:peptidoglycan biosynthetic process"/>
    <property type="evidence" value="ECO:0007669"/>
    <property type="project" value="UniProtKB-UniPathway"/>
</dbReference>
<dbReference type="SUPFAM" id="SSF141523">
    <property type="entry name" value="L,D-transpeptidase catalytic domain-like"/>
    <property type="match status" value="1"/>
</dbReference>
<keyword evidence="4 7" id="KW-0133">Cell shape</keyword>
<evidence type="ECO:0000256" key="2">
    <source>
        <dbReference type="ARBA" id="ARBA00005992"/>
    </source>
</evidence>
<keyword evidence="3" id="KW-0808">Transferase</keyword>
<dbReference type="GO" id="GO:0004180">
    <property type="term" value="F:carboxypeptidase activity"/>
    <property type="evidence" value="ECO:0007669"/>
    <property type="project" value="UniProtKB-ARBA"/>
</dbReference>
<evidence type="ECO:0000259" key="8">
    <source>
        <dbReference type="PROSITE" id="PS52029"/>
    </source>
</evidence>
<dbReference type="Proteomes" id="UP000184147">
    <property type="component" value="Unassembled WGS sequence"/>
</dbReference>
<dbReference type="InterPro" id="IPR052905">
    <property type="entry name" value="LD-transpeptidase_YkuD-like"/>
</dbReference>
<dbReference type="CDD" id="cd16913">
    <property type="entry name" value="YkuD_like"/>
    <property type="match status" value="1"/>
</dbReference>
<dbReference type="RefSeq" id="WP_083544798.1">
    <property type="nucleotide sequence ID" value="NZ_FQVQ01000007.1"/>
</dbReference>
<evidence type="ECO:0000256" key="1">
    <source>
        <dbReference type="ARBA" id="ARBA00004752"/>
    </source>
</evidence>
<dbReference type="InterPro" id="IPR036365">
    <property type="entry name" value="PGBD-like_sf"/>
</dbReference>
<evidence type="ECO:0000313" key="10">
    <source>
        <dbReference type="Proteomes" id="UP000184147"/>
    </source>
</evidence>
<dbReference type="InterPro" id="IPR002477">
    <property type="entry name" value="Peptidoglycan-bd-like"/>
</dbReference>
<dbReference type="UniPathway" id="UPA00219"/>
<protein>
    <submittedName>
        <fullName evidence="9">Murein L,D-transpeptidase YcbB/YkuD</fullName>
    </submittedName>
</protein>
<dbReference type="Pfam" id="PF03734">
    <property type="entry name" value="YkuD"/>
    <property type="match status" value="1"/>
</dbReference>
<evidence type="ECO:0000256" key="7">
    <source>
        <dbReference type="PROSITE-ProRule" id="PRU01373"/>
    </source>
</evidence>